<evidence type="ECO:0000313" key="3">
    <source>
        <dbReference type="Proteomes" id="UP000291343"/>
    </source>
</evidence>
<evidence type="ECO:0000256" key="1">
    <source>
        <dbReference type="SAM" id="Phobius"/>
    </source>
</evidence>
<dbReference type="STRING" id="195883.A0A482X4C7"/>
<name>A0A482X4C7_LAOST</name>
<reference evidence="2 3" key="1">
    <citation type="journal article" date="2017" name="Gigascience">
        <title>Genome sequence of the small brown planthopper, Laodelphax striatellus.</title>
        <authorList>
            <person name="Zhu J."/>
            <person name="Jiang F."/>
            <person name="Wang X."/>
            <person name="Yang P."/>
            <person name="Bao Y."/>
            <person name="Zhao W."/>
            <person name="Wang W."/>
            <person name="Lu H."/>
            <person name="Wang Q."/>
            <person name="Cui N."/>
            <person name="Li J."/>
            <person name="Chen X."/>
            <person name="Luo L."/>
            <person name="Yu J."/>
            <person name="Kang L."/>
            <person name="Cui F."/>
        </authorList>
    </citation>
    <scope>NUCLEOTIDE SEQUENCE [LARGE SCALE GENOMIC DNA]</scope>
    <source>
        <strain evidence="2">Lst14</strain>
    </source>
</reference>
<keyword evidence="1" id="KW-0472">Membrane</keyword>
<sequence length="182" mass="20704">MDCNSEEMGTCEIDVNHIRYSNNSRYPFCVVWTPLPILSWFFPFIGHMGICTSSGVIRDFAGPYTVNEDHMAFGNPVKYWRLDVTKVNGGAAAWDRAISEAAEVYKTRMHNLLCDNCHSMVAMALNNMAYNNKKNWNMVNLSVMSLACSRYISFWAWLQTYLPAVFIYALCVVISYSGTIFA</sequence>
<dbReference type="InterPro" id="IPR008496">
    <property type="entry name" value="TMEM222/RTE1"/>
</dbReference>
<organism evidence="2 3">
    <name type="scientific">Laodelphax striatellus</name>
    <name type="common">Small brown planthopper</name>
    <name type="synonym">Delphax striatella</name>
    <dbReference type="NCBI Taxonomy" id="195883"/>
    <lineage>
        <taxon>Eukaryota</taxon>
        <taxon>Metazoa</taxon>
        <taxon>Ecdysozoa</taxon>
        <taxon>Arthropoda</taxon>
        <taxon>Hexapoda</taxon>
        <taxon>Insecta</taxon>
        <taxon>Pterygota</taxon>
        <taxon>Neoptera</taxon>
        <taxon>Paraneoptera</taxon>
        <taxon>Hemiptera</taxon>
        <taxon>Auchenorrhyncha</taxon>
        <taxon>Fulgoroidea</taxon>
        <taxon>Delphacidae</taxon>
        <taxon>Criomorphinae</taxon>
        <taxon>Laodelphax</taxon>
    </lineage>
</organism>
<dbReference type="Pfam" id="PF05608">
    <property type="entry name" value="RTE1"/>
    <property type="match status" value="1"/>
</dbReference>
<dbReference type="PANTHER" id="PTHR20921">
    <property type="entry name" value="TRANSMEMBRANE PROTEIN 222"/>
    <property type="match status" value="1"/>
</dbReference>
<protein>
    <recommendedName>
        <fullName evidence="4">Transmembrane protein 222</fullName>
    </recommendedName>
</protein>
<dbReference type="EMBL" id="QKKF02017798">
    <property type="protein sequence ID" value="RZF40729.1"/>
    <property type="molecule type" value="Genomic_DNA"/>
</dbReference>
<dbReference type="FunCoup" id="A0A482X4C7">
    <property type="interactions" value="816"/>
</dbReference>
<dbReference type="PANTHER" id="PTHR20921:SF0">
    <property type="entry name" value="TRANSMEMBRANE PROTEIN 222"/>
    <property type="match status" value="1"/>
</dbReference>
<dbReference type="AlphaFoldDB" id="A0A482X4C7"/>
<evidence type="ECO:0000313" key="2">
    <source>
        <dbReference type="EMBL" id="RZF40729.1"/>
    </source>
</evidence>
<comment type="caution">
    <text evidence="2">The sequence shown here is derived from an EMBL/GenBank/DDBJ whole genome shotgun (WGS) entry which is preliminary data.</text>
</comment>
<evidence type="ECO:0008006" key="4">
    <source>
        <dbReference type="Google" id="ProtNLM"/>
    </source>
</evidence>
<proteinExistence type="predicted"/>
<gene>
    <name evidence="2" type="ORF">LSTR_LSTR008678</name>
</gene>
<dbReference type="Proteomes" id="UP000291343">
    <property type="component" value="Unassembled WGS sequence"/>
</dbReference>
<keyword evidence="1" id="KW-1133">Transmembrane helix</keyword>
<feature type="transmembrane region" description="Helical" evidence="1">
    <location>
        <begin position="164"/>
        <end position="181"/>
    </location>
</feature>
<keyword evidence="1" id="KW-0812">Transmembrane</keyword>
<keyword evidence="3" id="KW-1185">Reference proteome</keyword>
<dbReference type="OrthoDB" id="267284at2759"/>
<accession>A0A482X4C7</accession>
<dbReference type="InParanoid" id="A0A482X4C7"/>